<organism evidence="1 2">
    <name type="scientific">Methyloligella solikamskensis</name>
    <dbReference type="NCBI Taxonomy" id="1177756"/>
    <lineage>
        <taxon>Bacteria</taxon>
        <taxon>Pseudomonadati</taxon>
        <taxon>Pseudomonadota</taxon>
        <taxon>Alphaproteobacteria</taxon>
        <taxon>Hyphomicrobiales</taxon>
        <taxon>Hyphomicrobiaceae</taxon>
        <taxon>Methyloligella</taxon>
    </lineage>
</organism>
<dbReference type="Proteomes" id="UP001597102">
    <property type="component" value="Unassembled WGS sequence"/>
</dbReference>
<sequence>MDQSLCKLTFVCPPDSATHITELMLSLDPPLAGFTTWTVEGHGFGFGDATVSERVRGRVKRSMIVAVLDRKVAADLLDDIAAKGAVPHLTYWTEPVDGFGQMRPADPPAQSS</sequence>
<keyword evidence="2" id="KW-1185">Reference proteome</keyword>
<dbReference type="InterPro" id="IPR021634">
    <property type="entry name" value="DUF3240"/>
</dbReference>
<dbReference type="Pfam" id="PF11582">
    <property type="entry name" value="DUF3240"/>
    <property type="match status" value="1"/>
</dbReference>
<accession>A0ABW3JD43</accession>
<reference evidence="2" key="1">
    <citation type="journal article" date="2019" name="Int. J. Syst. Evol. Microbiol.">
        <title>The Global Catalogue of Microorganisms (GCM) 10K type strain sequencing project: providing services to taxonomists for standard genome sequencing and annotation.</title>
        <authorList>
            <consortium name="The Broad Institute Genomics Platform"/>
            <consortium name="The Broad Institute Genome Sequencing Center for Infectious Disease"/>
            <person name="Wu L."/>
            <person name="Ma J."/>
        </authorList>
    </citation>
    <scope>NUCLEOTIDE SEQUENCE [LARGE SCALE GENOMIC DNA]</scope>
    <source>
        <strain evidence="2">CCUG 61697</strain>
    </source>
</reference>
<comment type="caution">
    <text evidence="1">The sequence shown here is derived from an EMBL/GenBank/DDBJ whole genome shotgun (WGS) entry which is preliminary data.</text>
</comment>
<proteinExistence type="predicted"/>
<dbReference type="EMBL" id="JBHTJO010000001">
    <property type="protein sequence ID" value="MFD0988004.1"/>
    <property type="molecule type" value="Genomic_DNA"/>
</dbReference>
<evidence type="ECO:0000313" key="1">
    <source>
        <dbReference type="EMBL" id="MFD0988004.1"/>
    </source>
</evidence>
<gene>
    <name evidence="1" type="ORF">ACFQ2F_12945</name>
</gene>
<name>A0ABW3JD43_9HYPH</name>
<protein>
    <submittedName>
        <fullName evidence="1">DUF3240 family protein</fullName>
    </submittedName>
</protein>
<dbReference type="RefSeq" id="WP_379090507.1">
    <property type="nucleotide sequence ID" value="NZ_JBHTJO010000001.1"/>
</dbReference>
<dbReference type="Gene3D" id="3.30.70.120">
    <property type="match status" value="1"/>
</dbReference>
<evidence type="ECO:0000313" key="2">
    <source>
        <dbReference type="Proteomes" id="UP001597102"/>
    </source>
</evidence>
<dbReference type="InterPro" id="IPR015867">
    <property type="entry name" value="N-reg_PII/ATP_PRibTrfase_C"/>
</dbReference>